<dbReference type="AlphaFoldDB" id="A0A3P9Q020"/>
<dbReference type="GeneTree" id="ENSGT00390000002833"/>
<keyword evidence="3" id="KW-1185">Reference proteome</keyword>
<dbReference type="PANTHER" id="PTHR23185:SF0">
    <property type="entry name" value="PROTEIN VIRILIZER HOMOLOG"/>
    <property type="match status" value="1"/>
</dbReference>
<protein>
    <submittedName>
        <fullName evidence="2">Vir like m6A methyltransferase associated</fullName>
    </submittedName>
</protein>
<proteinExistence type="predicted"/>
<dbReference type="PANTHER" id="PTHR23185">
    <property type="entry name" value="PROTEIN VIRILIZER HOMOLOG"/>
    <property type="match status" value="1"/>
</dbReference>
<feature type="region of interest" description="Disordered" evidence="1">
    <location>
        <begin position="603"/>
        <end position="639"/>
    </location>
</feature>
<dbReference type="OMA" id="LMANVNS"/>
<dbReference type="GO" id="GO:0003723">
    <property type="term" value="F:RNA binding"/>
    <property type="evidence" value="ECO:0007669"/>
    <property type="project" value="TreeGrafter"/>
</dbReference>
<evidence type="ECO:0000313" key="3">
    <source>
        <dbReference type="Proteomes" id="UP000242638"/>
    </source>
</evidence>
<feature type="compositionally biased region" description="Gly residues" evidence="1">
    <location>
        <begin position="603"/>
        <end position="629"/>
    </location>
</feature>
<reference evidence="2" key="3">
    <citation type="submission" date="2025-09" db="UniProtKB">
        <authorList>
            <consortium name="Ensembl"/>
        </authorList>
    </citation>
    <scope>IDENTIFICATION</scope>
    <source>
        <strain evidence="2">Guanapo</strain>
    </source>
</reference>
<dbReference type="GO" id="GO:0036396">
    <property type="term" value="C:RNA N6-methyladenosine methyltransferase complex"/>
    <property type="evidence" value="ECO:0007669"/>
    <property type="project" value="TreeGrafter"/>
</dbReference>
<reference evidence="3" key="1">
    <citation type="submission" date="2013-11" db="EMBL/GenBank/DDBJ databases">
        <title>The genomic landscape of the Guanapo guppy.</title>
        <authorList>
            <person name="Kuenstner A."/>
            <person name="Dreyer C."/>
        </authorList>
    </citation>
    <scope>NUCLEOTIDE SEQUENCE</scope>
    <source>
        <strain evidence="3">Guanapo</strain>
    </source>
</reference>
<evidence type="ECO:0000256" key="1">
    <source>
        <dbReference type="SAM" id="MobiDB-lite"/>
    </source>
</evidence>
<dbReference type="Ensembl" id="ENSPRET00000027483.1">
    <property type="protein sequence ID" value="ENSPREP00000027193.1"/>
    <property type="gene ID" value="ENSPREG00000018370.1"/>
</dbReference>
<dbReference type="STRING" id="8081.ENSPREP00000027193"/>
<name>A0A3P9Q020_POERE</name>
<sequence length="639" mass="69015">MLRRVCVQLADLSSPTATLVMKTVLELLSEELQGTSMKICVCWGQVLRLLSLLDTLVSQRACKSSTLHLLSGSVSGDEQVADLFPLLLSLLVPPAGHSLQQQQCSVLVGTILQSLCDQDISLVVPPPGEGCVSEAEQLANALPGRDMMSSVCNSLLEVLGNKEASIPLLLTCIRTLTFLTEHDYGIYHLKVTLRKHGSEVCSLLKRLVVSFNKDSTDLISALLDFLRQILNTETTVNSEPACVAPRLLSSSEMKSLLQFEDSESHPLMALEKLITKLCKEDDSLETMMENVIVLKQSLETATESPPPSETEPVLPAPETLAAQFNHRTVFILSEALDEQLKALWFSPFQTDDIETDLDMVKVDLVGLAQECCPELDLKAELERSFLSEPSSPGHTKVAKGFRLGKHKHETFITSSGKSDYIEPAKRAHILPAPRGRGGRGGFGQNVARPHDIFRLRKQNTSRPPSMHVDDFVAAEFKDIANPLGILPPKRLPKSAPKPPTRGLFTGNRGRAAFHSQTRFFTPPQPKGNYARREGGRGSSWSGQVPAVTHRGTYSEPRGGQSNFARGPLPSRQLPASAYRLAIRDRAPRGRGGTGLSWLGAGGGAGAAGGGGGRGSQGSKFSGGGGSGGGRGRHVRSFTR</sequence>
<dbReference type="InterPro" id="IPR026736">
    <property type="entry name" value="Virilizer"/>
</dbReference>
<evidence type="ECO:0000313" key="2">
    <source>
        <dbReference type="Ensembl" id="ENSPREP00000027193.1"/>
    </source>
</evidence>
<feature type="region of interest" description="Disordered" evidence="1">
    <location>
        <begin position="518"/>
        <end position="571"/>
    </location>
</feature>
<organism evidence="2 3">
    <name type="scientific">Poecilia reticulata</name>
    <name type="common">Guppy</name>
    <name type="synonym">Acanthophacelus reticulatus</name>
    <dbReference type="NCBI Taxonomy" id="8081"/>
    <lineage>
        <taxon>Eukaryota</taxon>
        <taxon>Metazoa</taxon>
        <taxon>Chordata</taxon>
        <taxon>Craniata</taxon>
        <taxon>Vertebrata</taxon>
        <taxon>Euteleostomi</taxon>
        <taxon>Actinopterygii</taxon>
        <taxon>Neopterygii</taxon>
        <taxon>Teleostei</taxon>
        <taxon>Neoteleostei</taxon>
        <taxon>Acanthomorphata</taxon>
        <taxon>Ovalentaria</taxon>
        <taxon>Atherinomorphae</taxon>
        <taxon>Cyprinodontiformes</taxon>
        <taxon>Poeciliidae</taxon>
        <taxon>Poeciliinae</taxon>
        <taxon>Poecilia</taxon>
    </lineage>
</organism>
<reference evidence="2" key="2">
    <citation type="submission" date="2025-08" db="UniProtKB">
        <authorList>
            <consortium name="Ensembl"/>
        </authorList>
    </citation>
    <scope>IDENTIFICATION</scope>
    <source>
        <strain evidence="2">Guanapo</strain>
    </source>
</reference>
<accession>A0A3P9Q020</accession>
<feature type="compositionally biased region" description="Basic residues" evidence="1">
    <location>
        <begin position="630"/>
        <end position="639"/>
    </location>
</feature>
<dbReference type="Proteomes" id="UP000242638">
    <property type="component" value="Unassembled WGS sequence"/>
</dbReference>
<dbReference type="Bgee" id="ENSPREG00000018370">
    <property type="expression patterns" value="Expressed in caudal fin and 1 other cell type or tissue"/>
</dbReference>